<name>A0A0H3J8M8_CLOPA</name>
<dbReference type="InterPro" id="IPR007197">
    <property type="entry name" value="rSAM"/>
</dbReference>
<dbReference type="Pfam" id="PF04055">
    <property type="entry name" value="Radical_SAM"/>
    <property type="match status" value="1"/>
</dbReference>
<dbReference type="AlphaFoldDB" id="A0A0H3J8M8"/>
<keyword evidence="6" id="KW-0411">Iron-sulfur</keyword>
<dbReference type="InterPro" id="IPR005911">
    <property type="entry name" value="YhcC-like"/>
</dbReference>
<reference evidence="8 11" key="1">
    <citation type="journal article" date="2015" name="Genome Announc.">
        <title>Complete Genome Sequence of the Nitrogen-Fixing and Solvent-Producing Clostridium pasteurianum DSM 525.</title>
        <authorList>
            <person name="Poehlein A."/>
            <person name="Grosse-Honebrink A."/>
            <person name="Zhang Y."/>
            <person name="Minton N.P."/>
            <person name="Daniel R."/>
        </authorList>
    </citation>
    <scope>NUCLEOTIDE SEQUENCE [LARGE SCALE GENOMIC DNA]</scope>
    <source>
        <strain evidence="8">DSM 525</strain>
        <strain evidence="11">DSM 525 / ATCC 6013</strain>
    </source>
</reference>
<sequence>MNSFLKEKFGEKVFKISLDGGFSCPNRDGKISNTGCIFCSERGSGDFAGNRKFSISRQFEDIKNMMKKKWKKGEYIAYFQAYTNTYGDIDTLKAKYDEALAQEDVVGLAIATRPDCIDDDILNLLQEYNNKTYLWIELGLQTVHDDTAKLINRGYNLNVFEKALERLRLKNIDVVVHTIFGLPGENQKDMLDTIKYISKKDIQGIKMHLLHLMKYTPLMRLYEAGKLNFMSQEEYIDVVCKAISILREDIVIHRLTGDAPRSLLVEPKWSIKKWEILNAIDNRLKSENIYQGLYFYTN</sequence>
<keyword evidence="2" id="KW-0004">4Fe-4S</keyword>
<keyword evidence="5" id="KW-0408">Iron</keyword>
<dbReference type="GO" id="GO:0051539">
    <property type="term" value="F:4 iron, 4 sulfur cluster binding"/>
    <property type="evidence" value="ECO:0007669"/>
    <property type="project" value="UniProtKB-KW"/>
</dbReference>
<evidence type="ECO:0000256" key="5">
    <source>
        <dbReference type="ARBA" id="ARBA00023004"/>
    </source>
</evidence>
<dbReference type="InterPro" id="IPR006638">
    <property type="entry name" value="Elp3/MiaA/NifB-like_rSAM"/>
</dbReference>
<keyword evidence="11" id="KW-1185">Reference proteome</keyword>
<dbReference type="InterPro" id="IPR058240">
    <property type="entry name" value="rSAM_sf"/>
</dbReference>
<protein>
    <submittedName>
        <fullName evidence="8">Radical SAM family protein</fullName>
    </submittedName>
</protein>
<dbReference type="SUPFAM" id="SSF102114">
    <property type="entry name" value="Radical SAM enzymes"/>
    <property type="match status" value="1"/>
</dbReference>
<dbReference type="PANTHER" id="PTHR11135:SF1">
    <property type="entry name" value="PROTEIN YHCC"/>
    <property type="match status" value="1"/>
</dbReference>
<reference evidence="9" key="2">
    <citation type="submission" date="2015-10" db="EMBL/GenBank/DDBJ databases">
        <title>Improved Draft Genome Sequence of Clostridium pasteurianum Strain ATCC 6013 (DSM 525) Using a Hybrid Next-Generation Sequencing Approach.</title>
        <authorList>
            <person name="Pyne M.E."/>
            <person name="Utturkar S.M."/>
            <person name="Brown S.D."/>
            <person name="Moo-Young M."/>
            <person name="Chung D.A."/>
            <person name="Chou P.C."/>
        </authorList>
    </citation>
    <scope>NUCLEOTIDE SEQUENCE</scope>
    <source>
        <strain evidence="9">ATCC 6013</strain>
    </source>
</reference>
<dbReference type="SFLD" id="SFLDG01091">
    <property type="entry name" value="uncharacterized_CHP01210-like"/>
    <property type="match status" value="1"/>
</dbReference>
<dbReference type="KEGG" id="cpae:CPAST_c37910"/>
<dbReference type="InterPro" id="IPR032432">
    <property type="entry name" value="Radical_SAM_C"/>
</dbReference>
<evidence type="ECO:0000256" key="1">
    <source>
        <dbReference type="ARBA" id="ARBA00001966"/>
    </source>
</evidence>
<dbReference type="PROSITE" id="PS51918">
    <property type="entry name" value="RADICAL_SAM"/>
    <property type="match status" value="1"/>
</dbReference>
<dbReference type="SMART" id="SM00729">
    <property type="entry name" value="Elp3"/>
    <property type="match status" value="1"/>
</dbReference>
<feature type="domain" description="Radical SAM core" evidence="7">
    <location>
        <begin position="8"/>
        <end position="248"/>
    </location>
</feature>
<dbReference type="Proteomes" id="UP000030905">
    <property type="component" value="Chromosome"/>
</dbReference>
<dbReference type="RefSeq" id="WP_003447650.1">
    <property type="nucleotide sequence ID" value="NZ_ANZB01000016.1"/>
</dbReference>
<evidence type="ECO:0000313" key="10">
    <source>
        <dbReference type="Proteomes" id="UP000028042"/>
    </source>
</evidence>
<comment type="cofactor">
    <cofactor evidence="1">
        <name>[4Fe-4S] cluster</name>
        <dbReference type="ChEBI" id="CHEBI:49883"/>
    </cofactor>
</comment>
<dbReference type="EMBL" id="CP009268">
    <property type="protein sequence ID" value="AJA53817.1"/>
    <property type="molecule type" value="Genomic_DNA"/>
</dbReference>
<dbReference type="GO" id="GO:0046872">
    <property type="term" value="F:metal ion binding"/>
    <property type="evidence" value="ECO:0007669"/>
    <property type="project" value="UniProtKB-KW"/>
</dbReference>
<keyword evidence="3" id="KW-0949">S-adenosyl-L-methionine</keyword>
<keyword evidence="4" id="KW-0479">Metal-binding</keyword>
<dbReference type="KEGG" id="cpat:CLPA_c37910"/>
<dbReference type="GO" id="GO:0003824">
    <property type="term" value="F:catalytic activity"/>
    <property type="evidence" value="ECO:0007669"/>
    <property type="project" value="InterPro"/>
</dbReference>
<evidence type="ECO:0000313" key="9">
    <source>
        <dbReference type="EMBL" id="KRU14158.1"/>
    </source>
</evidence>
<evidence type="ECO:0000256" key="2">
    <source>
        <dbReference type="ARBA" id="ARBA00022485"/>
    </source>
</evidence>
<reference evidence="9 10" key="3">
    <citation type="journal article" name="Genome Announc.">
        <title>Improved Draft Genome Sequence of Clostridium pasteurianum Strain ATCC 6013 (DSM 525) Using a Hybrid Next-Generation Sequencing Approach.</title>
        <authorList>
            <person name="Pyne M.E."/>
            <person name="Utturkar S."/>
            <person name="Brown S.D."/>
            <person name="Moo-Young M."/>
            <person name="Chung D.A."/>
            <person name="Chou C.P."/>
        </authorList>
    </citation>
    <scope>NUCLEOTIDE SEQUENCE [LARGE SCALE GENOMIC DNA]</scope>
    <source>
        <strain evidence="9 10">ATCC 6013</strain>
    </source>
</reference>
<dbReference type="eggNOG" id="COG1242">
    <property type="taxonomic scope" value="Bacteria"/>
</dbReference>
<accession>A0A0H3J8M8</accession>
<evidence type="ECO:0000256" key="3">
    <source>
        <dbReference type="ARBA" id="ARBA00022691"/>
    </source>
</evidence>
<evidence type="ECO:0000256" key="4">
    <source>
        <dbReference type="ARBA" id="ARBA00022723"/>
    </source>
</evidence>
<evidence type="ECO:0000313" key="11">
    <source>
        <dbReference type="Proteomes" id="UP000030905"/>
    </source>
</evidence>
<dbReference type="InterPro" id="IPR023404">
    <property type="entry name" value="rSAM_horseshoe"/>
</dbReference>
<dbReference type="NCBIfam" id="TIGR01212">
    <property type="entry name" value="TIGR01212 family radical SAM protein"/>
    <property type="match status" value="1"/>
</dbReference>
<organism evidence="8 11">
    <name type="scientific">Clostridium pasteurianum DSM 525 = ATCC 6013</name>
    <dbReference type="NCBI Taxonomy" id="1262449"/>
    <lineage>
        <taxon>Bacteria</taxon>
        <taxon>Bacillati</taxon>
        <taxon>Bacillota</taxon>
        <taxon>Clostridia</taxon>
        <taxon>Eubacteriales</taxon>
        <taxon>Clostridiaceae</taxon>
        <taxon>Clostridium</taxon>
    </lineage>
</organism>
<dbReference type="Pfam" id="PF16199">
    <property type="entry name" value="Radical_SAM_C"/>
    <property type="match status" value="1"/>
</dbReference>
<dbReference type="InterPro" id="IPR039661">
    <property type="entry name" value="ELP3"/>
</dbReference>
<dbReference type="Gene3D" id="3.80.30.20">
    <property type="entry name" value="tm_1862 like domain"/>
    <property type="match status" value="1"/>
</dbReference>
<proteinExistence type="predicted"/>
<dbReference type="GeneID" id="93075877"/>
<gene>
    <name evidence="8" type="ORF">CLPA_c37910</name>
    <name evidence="9" type="ORF">CP6013_03414</name>
</gene>
<evidence type="ECO:0000259" key="7">
    <source>
        <dbReference type="PROSITE" id="PS51918"/>
    </source>
</evidence>
<dbReference type="PATRIC" id="fig|1262449.3.peg.3609"/>
<dbReference type="SFLD" id="SFLDG01086">
    <property type="entry name" value="elongater_protein-like"/>
    <property type="match status" value="1"/>
</dbReference>
<evidence type="ECO:0000313" key="8">
    <source>
        <dbReference type="EMBL" id="AJA53817.1"/>
    </source>
</evidence>
<dbReference type="SFLD" id="SFLDS00029">
    <property type="entry name" value="Radical_SAM"/>
    <property type="match status" value="1"/>
</dbReference>
<dbReference type="EMBL" id="JPGY02000001">
    <property type="protein sequence ID" value="KRU14158.1"/>
    <property type="molecule type" value="Genomic_DNA"/>
</dbReference>
<dbReference type="PANTHER" id="PTHR11135">
    <property type="entry name" value="HISTONE ACETYLTRANSFERASE-RELATED"/>
    <property type="match status" value="1"/>
</dbReference>
<dbReference type="Proteomes" id="UP000028042">
    <property type="component" value="Unassembled WGS sequence"/>
</dbReference>
<evidence type="ECO:0000256" key="6">
    <source>
        <dbReference type="ARBA" id="ARBA00023014"/>
    </source>
</evidence>